<dbReference type="PANTHER" id="PTHR37161:SF3">
    <property type="entry name" value="HDC10475"/>
    <property type="match status" value="1"/>
</dbReference>
<proteinExistence type="predicted"/>
<evidence type="ECO:0000313" key="1">
    <source>
        <dbReference type="EMBL" id="KAK7078891.1"/>
    </source>
</evidence>
<organism evidence="1 2">
    <name type="scientific">Halocaridina rubra</name>
    <name type="common">Hawaiian red shrimp</name>
    <dbReference type="NCBI Taxonomy" id="373956"/>
    <lineage>
        <taxon>Eukaryota</taxon>
        <taxon>Metazoa</taxon>
        <taxon>Ecdysozoa</taxon>
        <taxon>Arthropoda</taxon>
        <taxon>Crustacea</taxon>
        <taxon>Multicrustacea</taxon>
        <taxon>Malacostraca</taxon>
        <taxon>Eumalacostraca</taxon>
        <taxon>Eucarida</taxon>
        <taxon>Decapoda</taxon>
        <taxon>Pleocyemata</taxon>
        <taxon>Caridea</taxon>
        <taxon>Atyoidea</taxon>
        <taxon>Atyidae</taxon>
        <taxon>Halocaridina</taxon>
    </lineage>
</organism>
<sequence length="216" mass="21402">MISSYGGGGYGGGRGGGGGGHLVIAGGVHGSHGPSAADIANRAAGVAVGDAGYQQQAAWNAAQSASQRVAAQAAYAAHQTQAGAAAKYAQTQATTHAAQAAAGAAFAESANAAKAAKTVQAAEAFKQWAHDQVAQISAARNYAEGNVGLTNNVLAASLNTLNNQQAMEWSAYQAAGSLAAQENQVFDDLNSAQAAANKASSAAKTAYLRAKGKIRS</sequence>
<dbReference type="AlphaFoldDB" id="A0AAN9A363"/>
<dbReference type="Proteomes" id="UP001381693">
    <property type="component" value="Unassembled WGS sequence"/>
</dbReference>
<dbReference type="InterPro" id="IPR007999">
    <property type="entry name" value="DUF745"/>
</dbReference>
<dbReference type="EMBL" id="JAXCGZ010007635">
    <property type="protein sequence ID" value="KAK7078891.1"/>
    <property type="molecule type" value="Genomic_DNA"/>
</dbReference>
<keyword evidence="2" id="KW-1185">Reference proteome</keyword>
<name>A0AAN9A363_HALRR</name>
<reference evidence="1 2" key="1">
    <citation type="submission" date="2023-11" db="EMBL/GenBank/DDBJ databases">
        <title>Halocaridina rubra genome assembly.</title>
        <authorList>
            <person name="Smith C."/>
        </authorList>
    </citation>
    <scope>NUCLEOTIDE SEQUENCE [LARGE SCALE GENOMIC DNA]</scope>
    <source>
        <strain evidence="1">EP-1</strain>
        <tissue evidence="1">Whole</tissue>
    </source>
</reference>
<evidence type="ECO:0000313" key="2">
    <source>
        <dbReference type="Proteomes" id="UP001381693"/>
    </source>
</evidence>
<comment type="caution">
    <text evidence="1">The sequence shown here is derived from an EMBL/GenBank/DDBJ whole genome shotgun (WGS) entry which is preliminary data.</text>
</comment>
<accession>A0AAN9A363</accession>
<protein>
    <submittedName>
        <fullName evidence="1">Uncharacterized protein</fullName>
    </submittedName>
</protein>
<gene>
    <name evidence="1" type="ORF">SK128_016531</name>
</gene>
<dbReference type="PANTHER" id="PTHR37161">
    <property type="entry name" value="HDC10475"/>
    <property type="match status" value="1"/>
</dbReference>